<evidence type="ECO:0000313" key="1">
    <source>
        <dbReference type="EMBL" id="TDZ31948.1"/>
    </source>
</evidence>
<name>A0A4R8Q1W1_9PEZI</name>
<protein>
    <submittedName>
        <fullName evidence="1">Uncharacterized protein</fullName>
    </submittedName>
</protein>
<keyword evidence="2" id="KW-1185">Reference proteome</keyword>
<sequence>MSQPTTSATLPPEYSADAANVQETIPPETLRFAGRFIHSANSANADSAGLYEINHQLDFLRETDRKVEFNRINYTFKRRPNNPASDPDIVATPKQVFTIERPPPVVQDPFAFYLWPSSRSSFGTLAVRFAKIGKSVCKAWRVRRKPKSVSEYEARELVFDVRPNNQVLDWLDGNGGRIAVEELKDDMRSLNIMVPMERAQRDALVATWCSRLWEKQAVLFHHKRTWRDSEDSFWTKQAQLANLDAGKHIMETCTAGLPGRGGP</sequence>
<gene>
    <name evidence="1" type="ORF">C8035_v000925</name>
</gene>
<accession>A0A4R8Q1W1</accession>
<dbReference type="Proteomes" id="UP000295083">
    <property type="component" value="Unassembled WGS sequence"/>
</dbReference>
<reference evidence="1 2" key="1">
    <citation type="submission" date="2018-11" db="EMBL/GenBank/DDBJ databases">
        <title>Genome sequence and assembly of Colletotrichum spinosum.</title>
        <authorList>
            <person name="Gan P."/>
            <person name="Shirasu K."/>
        </authorList>
    </citation>
    <scope>NUCLEOTIDE SEQUENCE [LARGE SCALE GENOMIC DNA]</scope>
    <source>
        <strain evidence="1 2">CBS 515.97</strain>
    </source>
</reference>
<evidence type="ECO:0000313" key="2">
    <source>
        <dbReference type="Proteomes" id="UP000295083"/>
    </source>
</evidence>
<comment type="caution">
    <text evidence="1">The sequence shown here is derived from an EMBL/GenBank/DDBJ whole genome shotgun (WGS) entry which is preliminary data.</text>
</comment>
<dbReference type="EMBL" id="QAPG01000090">
    <property type="protein sequence ID" value="TDZ31948.1"/>
    <property type="molecule type" value="Genomic_DNA"/>
</dbReference>
<dbReference type="AlphaFoldDB" id="A0A4R8Q1W1"/>
<proteinExistence type="predicted"/>
<organism evidence="1 2">
    <name type="scientific">Colletotrichum spinosum</name>
    <dbReference type="NCBI Taxonomy" id="1347390"/>
    <lineage>
        <taxon>Eukaryota</taxon>
        <taxon>Fungi</taxon>
        <taxon>Dikarya</taxon>
        <taxon>Ascomycota</taxon>
        <taxon>Pezizomycotina</taxon>
        <taxon>Sordariomycetes</taxon>
        <taxon>Hypocreomycetidae</taxon>
        <taxon>Glomerellales</taxon>
        <taxon>Glomerellaceae</taxon>
        <taxon>Colletotrichum</taxon>
        <taxon>Colletotrichum orbiculare species complex</taxon>
    </lineage>
</organism>